<keyword evidence="2" id="KW-0812">Transmembrane</keyword>
<feature type="compositionally biased region" description="Basic and acidic residues" evidence="1">
    <location>
        <begin position="290"/>
        <end position="302"/>
    </location>
</feature>
<feature type="transmembrane region" description="Helical" evidence="2">
    <location>
        <begin position="386"/>
        <end position="411"/>
    </location>
</feature>
<evidence type="ECO:0000256" key="2">
    <source>
        <dbReference type="SAM" id="Phobius"/>
    </source>
</evidence>
<evidence type="ECO:0000256" key="1">
    <source>
        <dbReference type="SAM" id="MobiDB-lite"/>
    </source>
</evidence>
<feature type="region of interest" description="Disordered" evidence="1">
    <location>
        <begin position="14"/>
        <end position="35"/>
    </location>
</feature>
<evidence type="ECO:0000313" key="4">
    <source>
        <dbReference type="Proteomes" id="UP001313282"/>
    </source>
</evidence>
<keyword evidence="2" id="KW-0472">Membrane</keyword>
<dbReference type="EMBL" id="JAVHNR010000003">
    <property type="protein sequence ID" value="KAK6347961.1"/>
    <property type="molecule type" value="Genomic_DNA"/>
</dbReference>
<name>A0AAN8NXK1_9PEZI</name>
<dbReference type="Proteomes" id="UP001313282">
    <property type="component" value="Unassembled WGS sequence"/>
</dbReference>
<keyword evidence="2" id="KW-1133">Transmembrane helix</keyword>
<comment type="caution">
    <text evidence="3">The sequence shown here is derived from an EMBL/GenBank/DDBJ whole genome shotgun (WGS) entry which is preliminary data.</text>
</comment>
<proteinExistence type="predicted"/>
<gene>
    <name evidence="3" type="ORF">TWF718_005781</name>
</gene>
<evidence type="ECO:0000313" key="3">
    <source>
        <dbReference type="EMBL" id="KAK6347961.1"/>
    </source>
</evidence>
<organism evidence="3 4">
    <name type="scientific">Orbilia javanica</name>
    <dbReference type="NCBI Taxonomy" id="47235"/>
    <lineage>
        <taxon>Eukaryota</taxon>
        <taxon>Fungi</taxon>
        <taxon>Dikarya</taxon>
        <taxon>Ascomycota</taxon>
        <taxon>Pezizomycotina</taxon>
        <taxon>Orbiliomycetes</taxon>
        <taxon>Orbiliales</taxon>
        <taxon>Orbiliaceae</taxon>
        <taxon>Orbilia</taxon>
    </lineage>
</organism>
<keyword evidence="4" id="KW-1185">Reference proteome</keyword>
<accession>A0AAN8NXK1</accession>
<dbReference type="AlphaFoldDB" id="A0AAN8NXK1"/>
<sequence length="420" mass="47352">MSFVYEAEFLRRRPSGGKYLPQPDDDELEQVHRPQYGMKKLPSQWYQVYYSQVAGRSSLERVQERYEDSNEDDEFDQGNSVYDEEATGSEGGDSDSQGSGDYVASHTEYANNYQESDSGYEDFENLDNNSFANDETQSQFSVTLSNVSATARGSPELEVPQQQFRISPIRPDDMPYVGSYTIAEFASFLALSVEEFKQLERCVEAVLWSDPNLLEMNWGTLNGDEELQEEISAQLREFLPQKLLYRLSSQASDISSYLVYKLFRARKAAMKAKMKNRNKRGTLISASDAGEEKKAVKKKDSLSDFQAPPMVEPRLHGQRLERLRQGSHDRERPQSLPQIGSVVRRPVSPVRWSFGGYGNPQWGNDGAGDSCDATPMPPHTSPGNQFILYTLSVVQGLACLICLLCFLGLIVSYGAEDEEF</sequence>
<feature type="region of interest" description="Disordered" evidence="1">
    <location>
        <begin position="274"/>
        <end position="318"/>
    </location>
</feature>
<reference evidence="3 4" key="1">
    <citation type="submission" date="2019-10" db="EMBL/GenBank/DDBJ databases">
        <authorList>
            <person name="Palmer J.M."/>
        </authorList>
    </citation>
    <scope>NUCLEOTIDE SEQUENCE [LARGE SCALE GENOMIC DNA]</scope>
    <source>
        <strain evidence="3 4">TWF718</strain>
    </source>
</reference>
<feature type="region of interest" description="Disordered" evidence="1">
    <location>
        <begin position="60"/>
        <end position="103"/>
    </location>
</feature>
<feature type="compositionally biased region" description="Acidic residues" evidence="1">
    <location>
        <begin position="69"/>
        <end position="87"/>
    </location>
</feature>
<protein>
    <submittedName>
        <fullName evidence="3">Uncharacterized protein</fullName>
    </submittedName>
</protein>